<name>A0A2S0VMX5_9ALTE</name>
<evidence type="ECO:0000313" key="3">
    <source>
        <dbReference type="Proteomes" id="UP000244441"/>
    </source>
</evidence>
<dbReference type="InterPro" id="IPR025641">
    <property type="entry name" value="DUF4340"/>
</dbReference>
<feature type="domain" description="DUF4340" evidence="1">
    <location>
        <begin position="67"/>
        <end position="154"/>
    </location>
</feature>
<gene>
    <name evidence="2" type="ORF">C2869_03555</name>
</gene>
<dbReference type="OrthoDB" id="5431982at2"/>
<proteinExistence type="predicted"/>
<dbReference type="KEGG" id="cate:C2869_03555"/>
<dbReference type="AlphaFoldDB" id="A0A2S0VMX5"/>
<dbReference type="EMBL" id="CP026604">
    <property type="protein sequence ID" value="AWB65567.1"/>
    <property type="molecule type" value="Genomic_DNA"/>
</dbReference>
<protein>
    <recommendedName>
        <fullName evidence="1">DUF4340 domain-containing protein</fullName>
    </recommendedName>
</protein>
<organism evidence="2 3">
    <name type="scientific">Saccharobesus litoralis</name>
    <dbReference type="NCBI Taxonomy" id="2172099"/>
    <lineage>
        <taxon>Bacteria</taxon>
        <taxon>Pseudomonadati</taxon>
        <taxon>Pseudomonadota</taxon>
        <taxon>Gammaproteobacteria</taxon>
        <taxon>Alteromonadales</taxon>
        <taxon>Alteromonadaceae</taxon>
        <taxon>Saccharobesus</taxon>
    </lineage>
</organism>
<keyword evidence="3" id="KW-1185">Reference proteome</keyword>
<dbReference type="RefSeq" id="WP_108601643.1">
    <property type="nucleotide sequence ID" value="NZ_CP026604.1"/>
</dbReference>
<evidence type="ECO:0000259" key="1">
    <source>
        <dbReference type="Pfam" id="PF14238"/>
    </source>
</evidence>
<dbReference type="Pfam" id="PF14238">
    <property type="entry name" value="DUF4340"/>
    <property type="match status" value="1"/>
</dbReference>
<dbReference type="Proteomes" id="UP000244441">
    <property type="component" value="Chromosome"/>
</dbReference>
<reference evidence="2 3" key="1">
    <citation type="submission" date="2018-01" db="EMBL/GenBank/DDBJ databases">
        <title>Genome sequence of a Cantenovulum-like bacteria.</title>
        <authorList>
            <person name="Tan W.R."/>
            <person name="Lau N.-S."/>
            <person name="Go F."/>
            <person name="Amirul A.-A.A."/>
        </authorList>
    </citation>
    <scope>NUCLEOTIDE SEQUENCE [LARGE SCALE GENOMIC DNA]</scope>
    <source>
        <strain evidence="2 3">CCB-QB4</strain>
    </source>
</reference>
<evidence type="ECO:0000313" key="2">
    <source>
        <dbReference type="EMBL" id="AWB65567.1"/>
    </source>
</evidence>
<accession>A0A2S0VMX5</accession>
<sequence length="176" mass="20342">MNSLKCLFVLISITQLIIAILLYQSNAQSFYQGGKNALPPDIEIRQINIVDEDSRLKLTKLDNRNIWYVNDEQQTFADNNKVEQLLNEIVNMQLQLPITAAHNDFARLRLDDNQFNKKVSVQSKTGQEYIFYVGDAVGFNRAYLRFSNQRQAFNQGIDLALLNADKRFWLHQAITS</sequence>